<dbReference type="InterPro" id="IPR036390">
    <property type="entry name" value="WH_DNA-bd_sf"/>
</dbReference>
<dbReference type="Proteomes" id="UP000284841">
    <property type="component" value="Unassembled WGS sequence"/>
</dbReference>
<dbReference type="SUPFAM" id="SSF102405">
    <property type="entry name" value="MCP/YpsA-like"/>
    <property type="match status" value="1"/>
</dbReference>
<dbReference type="Gene3D" id="3.40.50.450">
    <property type="match status" value="1"/>
</dbReference>
<accession>A0A415E460</accession>
<organism evidence="3 4">
    <name type="scientific">Emergencia timonensis</name>
    <dbReference type="NCBI Taxonomy" id="1776384"/>
    <lineage>
        <taxon>Bacteria</taxon>
        <taxon>Bacillati</taxon>
        <taxon>Bacillota</taxon>
        <taxon>Clostridia</taxon>
        <taxon>Peptostreptococcales</taxon>
        <taxon>Anaerovoracaceae</taxon>
        <taxon>Emergencia</taxon>
    </lineage>
</organism>
<dbReference type="Pfam" id="PF02481">
    <property type="entry name" value="DNA_processg_A"/>
    <property type="match status" value="1"/>
</dbReference>
<dbReference type="NCBIfam" id="TIGR00732">
    <property type="entry name" value="dprA"/>
    <property type="match status" value="1"/>
</dbReference>
<proteinExistence type="inferred from homology"/>
<evidence type="ECO:0000313" key="4">
    <source>
        <dbReference type="Proteomes" id="UP000284841"/>
    </source>
</evidence>
<feature type="domain" description="Smf/DprA SLOG" evidence="2">
    <location>
        <begin position="6"/>
        <end position="211"/>
    </location>
</feature>
<evidence type="ECO:0000313" key="3">
    <source>
        <dbReference type="EMBL" id="RHJ88433.1"/>
    </source>
</evidence>
<dbReference type="STRING" id="1776384.GCA_900086585_04069"/>
<dbReference type="GeneID" id="83006349"/>
<dbReference type="PANTHER" id="PTHR43022">
    <property type="entry name" value="PROTEIN SMF"/>
    <property type="match status" value="1"/>
</dbReference>
<comment type="similarity">
    <text evidence="1">Belongs to the DprA/Smf family.</text>
</comment>
<reference evidence="3 4" key="1">
    <citation type="submission" date="2018-08" db="EMBL/GenBank/DDBJ databases">
        <title>A genome reference for cultivated species of the human gut microbiota.</title>
        <authorList>
            <person name="Zou Y."/>
            <person name="Xue W."/>
            <person name="Luo G."/>
        </authorList>
    </citation>
    <scope>NUCLEOTIDE SEQUENCE [LARGE SCALE GENOMIC DNA]</scope>
    <source>
        <strain evidence="3 4">AM07-24</strain>
    </source>
</reference>
<evidence type="ECO:0000259" key="2">
    <source>
        <dbReference type="Pfam" id="PF02481"/>
    </source>
</evidence>
<dbReference type="PANTHER" id="PTHR43022:SF1">
    <property type="entry name" value="PROTEIN SMF"/>
    <property type="match status" value="1"/>
</dbReference>
<comment type="caution">
    <text evidence="3">The sequence shown here is derived from an EMBL/GenBank/DDBJ whole genome shotgun (WGS) entry which is preliminary data.</text>
</comment>
<dbReference type="EMBL" id="QRMS01000002">
    <property type="protein sequence ID" value="RHJ88433.1"/>
    <property type="molecule type" value="Genomic_DNA"/>
</dbReference>
<evidence type="ECO:0000256" key="1">
    <source>
        <dbReference type="ARBA" id="ARBA00006525"/>
    </source>
</evidence>
<dbReference type="SUPFAM" id="SSF46785">
    <property type="entry name" value="Winged helix' DNA-binding domain"/>
    <property type="match status" value="1"/>
</dbReference>
<keyword evidence="4" id="KW-1185">Reference proteome</keyword>
<protein>
    <submittedName>
        <fullName evidence="3">DNA-protecting protein DprA</fullName>
    </submittedName>
</protein>
<dbReference type="AlphaFoldDB" id="A0A415E460"/>
<dbReference type="OrthoDB" id="9785707at2"/>
<dbReference type="GO" id="GO:0009294">
    <property type="term" value="P:DNA-mediated transformation"/>
    <property type="evidence" value="ECO:0007669"/>
    <property type="project" value="InterPro"/>
</dbReference>
<sequence length="284" mass="31192">MQGKLMMADDNFPQILRDFVPDVGVLYFEGDLTLLQNRCIAIVGSRKCTQYGKTVAKTIGKRAAENGVTVVSGLARGIDTAGHLGALEAGGKTIAVLGGGTEHYYPPENRKLQQQIAREGLLLSEHEPEYIAKAYDFPKRNRLISALSESVVVVEAPNRSGALITAECAEEQGKNVYAVPGNITSYYSFGTNKLIRENATPLILIDDIFLDLNISPYIKEDNLLELGEDERRVFEVVKNCGEVTIDEIYHKTNIKPSEINGIITILEMKGIIFSSLGKILVAKF</sequence>
<dbReference type="RefSeq" id="WP_067542483.1">
    <property type="nucleotide sequence ID" value="NZ_AP025567.1"/>
</dbReference>
<gene>
    <name evidence="3" type="primary">dprA</name>
    <name evidence="3" type="ORF">DW099_08600</name>
</gene>
<name>A0A415E460_9FIRM</name>
<dbReference type="InterPro" id="IPR057666">
    <property type="entry name" value="DrpA_SLOG"/>
</dbReference>
<dbReference type="InterPro" id="IPR003488">
    <property type="entry name" value="DprA"/>
</dbReference>